<protein>
    <recommendedName>
        <fullName evidence="2">Maf-like protein</fullName>
    </recommendedName>
</protein>
<name>X1KYK2_9ZZZZ</name>
<sequence length="134" mass="15583">MAVFWYNKDMKITICASMKFAKEMIEAKKILEQRGHKVLLPEMAQPFAEGKFSLDNFEGGRTNAKFKKKYDLIRKHFKEVEKGDALLVLNYDRMGIKNYIGGGTFAEMALAYYFKKPIYLLNPIPQNLPYTRNT</sequence>
<evidence type="ECO:0000313" key="1">
    <source>
        <dbReference type="EMBL" id="GAI12162.1"/>
    </source>
</evidence>
<dbReference type="EMBL" id="BARV01009092">
    <property type="protein sequence ID" value="GAI12162.1"/>
    <property type="molecule type" value="Genomic_DNA"/>
</dbReference>
<accession>X1KYK2</accession>
<evidence type="ECO:0008006" key="2">
    <source>
        <dbReference type="Google" id="ProtNLM"/>
    </source>
</evidence>
<gene>
    <name evidence="1" type="ORF">S06H3_18059</name>
</gene>
<proteinExistence type="predicted"/>
<dbReference type="Gene3D" id="3.40.50.450">
    <property type="match status" value="1"/>
</dbReference>
<comment type="caution">
    <text evidence="1">The sequence shown here is derived from an EMBL/GenBank/DDBJ whole genome shotgun (WGS) entry which is preliminary data.</text>
</comment>
<organism evidence="1">
    <name type="scientific">marine sediment metagenome</name>
    <dbReference type="NCBI Taxonomy" id="412755"/>
    <lineage>
        <taxon>unclassified sequences</taxon>
        <taxon>metagenomes</taxon>
        <taxon>ecological metagenomes</taxon>
    </lineage>
</organism>
<reference evidence="1" key="1">
    <citation type="journal article" date="2014" name="Front. Microbiol.">
        <title>High frequency of phylogenetically diverse reductive dehalogenase-homologous genes in deep subseafloor sedimentary metagenomes.</title>
        <authorList>
            <person name="Kawai M."/>
            <person name="Futagami T."/>
            <person name="Toyoda A."/>
            <person name="Takaki Y."/>
            <person name="Nishi S."/>
            <person name="Hori S."/>
            <person name="Arai W."/>
            <person name="Tsubouchi T."/>
            <person name="Morono Y."/>
            <person name="Uchiyama I."/>
            <person name="Ito T."/>
            <person name="Fujiyama A."/>
            <person name="Inagaki F."/>
            <person name="Takami H."/>
        </authorList>
    </citation>
    <scope>NUCLEOTIDE SEQUENCE</scope>
    <source>
        <strain evidence="1">Expedition CK06-06</strain>
    </source>
</reference>
<dbReference type="AlphaFoldDB" id="X1KYK2"/>